<reference evidence="4 5" key="1">
    <citation type="submission" date="2018-09" db="EMBL/GenBank/DDBJ databases">
        <title>Genome Sequence of Paenibacillus lautus Strain E7593-69, Azo Dye-Degrading Bacteria, Isolated from Commercial Tattoo Inks.</title>
        <authorList>
            <person name="Nho S.W."/>
            <person name="Kim S.-J."/>
            <person name="Kweon O."/>
            <person name="Cerniglia C.E."/>
        </authorList>
    </citation>
    <scope>NUCLEOTIDE SEQUENCE [LARGE SCALE GENOMIC DNA]</scope>
    <source>
        <strain evidence="4 5">E7593-69</strain>
    </source>
</reference>
<dbReference type="PANTHER" id="PTHR30061">
    <property type="entry name" value="MALTOSE-BINDING PERIPLASMIC PROTEIN"/>
    <property type="match status" value="1"/>
</dbReference>
<dbReference type="Pfam" id="PF01547">
    <property type="entry name" value="SBP_bac_1"/>
    <property type="match status" value="1"/>
</dbReference>
<organism evidence="4 5">
    <name type="scientific">Paenibacillus lautus</name>
    <name type="common">Bacillus lautus</name>
    <dbReference type="NCBI Taxonomy" id="1401"/>
    <lineage>
        <taxon>Bacteria</taxon>
        <taxon>Bacillati</taxon>
        <taxon>Bacillota</taxon>
        <taxon>Bacilli</taxon>
        <taxon>Bacillales</taxon>
        <taxon>Paenibacillaceae</taxon>
        <taxon>Paenibacillus</taxon>
    </lineage>
</organism>
<proteinExistence type="inferred from homology"/>
<keyword evidence="5" id="KW-1185">Reference proteome</keyword>
<dbReference type="Proteomes" id="UP000266552">
    <property type="component" value="Chromosome"/>
</dbReference>
<sequence length="452" mass="50621">MFKCSLLLIQGATMMKKIRLGTMLLTFVLLMSTALVGCAETDTNTSANPADAGKITLELWDWWGDGTHKAVIEQIVSDFNASQDKIVVEHVHYPWGDVWTKALAATAAGNPPDIVIQDINSVPTRADAKQSMDLQPYIDKEPGFKDKFYPQLWDATVHEGHSYGIPFTTDTRLLFYDKDMFKEAGLDPEAPPSTWDELIETARKLDKVSDDGNIERLGFFPLTHVDWDFWALNASGGQSFLQPDGTVTVNTPEKLAAVKWVKENYFDYYTKRKLDAFTAEFGNGMTNPFVSGKVAMIAQTATEFTKVRDFAPDKNYGMAFIPEFKEGTGYWSWGGGFTAEIPVGAKHPDASWEFVKYLTDTKAQTYWATQVYDSVANIEAAESKEALSHPVFQKATENMEWTALTPFPVFAPSHMDLVKPKVEEVWIGKKTPEEAMAEAQKAVEDLVQRNKK</sequence>
<dbReference type="Gene3D" id="3.40.190.10">
    <property type="entry name" value="Periplasmic binding protein-like II"/>
    <property type="match status" value="1"/>
</dbReference>
<dbReference type="InterPro" id="IPR006059">
    <property type="entry name" value="SBP"/>
</dbReference>
<evidence type="ECO:0000256" key="2">
    <source>
        <dbReference type="ARBA" id="ARBA00022448"/>
    </source>
</evidence>
<accession>A0A385TLL2</accession>
<keyword evidence="2" id="KW-0813">Transport</keyword>
<dbReference type="CDD" id="cd14748">
    <property type="entry name" value="PBP2_UgpB"/>
    <property type="match status" value="1"/>
</dbReference>
<dbReference type="PANTHER" id="PTHR30061:SF50">
    <property type="entry name" value="MALTOSE_MALTODEXTRIN-BINDING PERIPLASMIC PROTEIN"/>
    <property type="match status" value="1"/>
</dbReference>
<dbReference type="KEGG" id="plw:D5F53_09800"/>
<evidence type="ECO:0000256" key="1">
    <source>
        <dbReference type="ARBA" id="ARBA00008520"/>
    </source>
</evidence>
<name>A0A385TLL2_PAELA</name>
<dbReference type="GO" id="GO:0042956">
    <property type="term" value="P:maltodextrin transmembrane transport"/>
    <property type="evidence" value="ECO:0007669"/>
    <property type="project" value="TreeGrafter"/>
</dbReference>
<dbReference type="SUPFAM" id="SSF53850">
    <property type="entry name" value="Periplasmic binding protein-like II"/>
    <property type="match status" value="1"/>
</dbReference>
<dbReference type="AlphaFoldDB" id="A0A385TLL2"/>
<gene>
    <name evidence="4" type="ORF">D5F53_09800</name>
</gene>
<evidence type="ECO:0000313" key="5">
    <source>
        <dbReference type="Proteomes" id="UP000266552"/>
    </source>
</evidence>
<dbReference type="EMBL" id="CP032412">
    <property type="protein sequence ID" value="AYB43564.1"/>
    <property type="molecule type" value="Genomic_DNA"/>
</dbReference>
<evidence type="ECO:0000256" key="3">
    <source>
        <dbReference type="ARBA" id="ARBA00022729"/>
    </source>
</evidence>
<evidence type="ECO:0000313" key="4">
    <source>
        <dbReference type="EMBL" id="AYB43564.1"/>
    </source>
</evidence>
<comment type="similarity">
    <text evidence="1">Belongs to the bacterial solute-binding protein 1 family.</text>
</comment>
<dbReference type="GO" id="GO:1901982">
    <property type="term" value="F:maltose binding"/>
    <property type="evidence" value="ECO:0007669"/>
    <property type="project" value="TreeGrafter"/>
</dbReference>
<protein>
    <submittedName>
        <fullName evidence="4">ABC transporter substrate-binding protein</fullName>
    </submittedName>
</protein>
<dbReference type="GO" id="GO:0015768">
    <property type="term" value="P:maltose transport"/>
    <property type="evidence" value="ECO:0007669"/>
    <property type="project" value="TreeGrafter"/>
</dbReference>
<dbReference type="GO" id="GO:0055052">
    <property type="term" value="C:ATP-binding cassette (ABC) transporter complex, substrate-binding subunit-containing"/>
    <property type="evidence" value="ECO:0007669"/>
    <property type="project" value="TreeGrafter"/>
</dbReference>
<keyword evidence="3" id="KW-0732">Signal</keyword>